<keyword evidence="9" id="KW-1185">Reference proteome</keyword>
<proteinExistence type="inferred from homology"/>
<dbReference type="AlphaFoldDB" id="A0A2U1M0E4"/>
<dbReference type="InterPro" id="IPR036259">
    <property type="entry name" value="MFS_trans_sf"/>
</dbReference>
<feature type="transmembrane region" description="Helical" evidence="7">
    <location>
        <begin position="634"/>
        <end position="653"/>
    </location>
</feature>
<feature type="transmembrane region" description="Helical" evidence="7">
    <location>
        <begin position="180"/>
        <end position="199"/>
    </location>
</feature>
<feature type="transmembrane region" description="Helical" evidence="7">
    <location>
        <begin position="38"/>
        <end position="57"/>
    </location>
</feature>
<evidence type="ECO:0000256" key="1">
    <source>
        <dbReference type="ARBA" id="ARBA00004141"/>
    </source>
</evidence>
<evidence type="ECO:0008006" key="10">
    <source>
        <dbReference type="Google" id="ProtNLM"/>
    </source>
</evidence>
<dbReference type="EMBL" id="PKPP01006982">
    <property type="protein sequence ID" value="PWA54723.1"/>
    <property type="molecule type" value="Genomic_DNA"/>
</dbReference>
<keyword evidence="4 7" id="KW-1133">Transmembrane helix</keyword>
<protein>
    <recommendedName>
        <fullName evidence="10">Major facilitator superfamily protein</fullName>
    </recommendedName>
</protein>
<comment type="subcellular location">
    <subcellularLocation>
        <location evidence="1">Membrane</location>
        <topology evidence="1">Multi-pass membrane protein</topology>
    </subcellularLocation>
</comment>
<feature type="transmembrane region" description="Helical" evidence="7">
    <location>
        <begin position="64"/>
        <end position="83"/>
    </location>
</feature>
<feature type="transmembrane region" description="Helical" evidence="7">
    <location>
        <begin position="297"/>
        <end position="317"/>
    </location>
</feature>
<feature type="transmembrane region" description="Helical" evidence="7">
    <location>
        <begin position="791"/>
        <end position="811"/>
    </location>
</feature>
<dbReference type="GO" id="GO:0022857">
    <property type="term" value="F:transmembrane transporter activity"/>
    <property type="evidence" value="ECO:0007669"/>
    <property type="project" value="InterPro"/>
</dbReference>
<dbReference type="Gene3D" id="1.20.1250.20">
    <property type="entry name" value="MFS general substrate transporter like domains"/>
    <property type="match status" value="2"/>
</dbReference>
<dbReference type="Pfam" id="PF00854">
    <property type="entry name" value="PTR2"/>
    <property type="match status" value="2"/>
</dbReference>
<name>A0A2U1M0E4_ARTAN</name>
<organism evidence="8 9">
    <name type="scientific">Artemisia annua</name>
    <name type="common">Sweet wormwood</name>
    <dbReference type="NCBI Taxonomy" id="35608"/>
    <lineage>
        <taxon>Eukaryota</taxon>
        <taxon>Viridiplantae</taxon>
        <taxon>Streptophyta</taxon>
        <taxon>Embryophyta</taxon>
        <taxon>Tracheophyta</taxon>
        <taxon>Spermatophyta</taxon>
        <taxon>Magnoliopsida</taxon>
        <taxon>eudicotyledons</taxon>
        <taxon>Gunneridae</taxon>
        <taxon>Pentapetalae</taxon>
        <taxon>asterids</taxon>
        <taxon>campanulids</taxon>
        <taxon>Asterales</taxon>
        <taxon>Asteraceae</taxon>
        <taxon>Asteroideae</taxon>
        <taxon>Anthemideae</taxon>
        <taxon>Artemisiinae</taxon>
        <taxon>Artemisia</taxon>
    </lineage>
</organism>
<dbReference type="SUPFAM" id="SSF103473">
    <property type="entry name" value="MFS general substrate transporter"/>
    <property type="match status" value="2"/>
</dbReference>
<accession>A0A2U1M0E4</accession>
<evidence type="ECO:0000256" key="4">
    <source>
        <dbReference type="ARBA" id="ARBA00022989"/>
    </source>
</evidence>
<feature type="transmembrane region" description="Helical" evidence="7">
    <location>
        <begin position="604"/>
        <end position="628"/>
    </location>
</feature>
<feature type="transmembrane region" description="Helical" evidence="7">
    <location>
        <begin position="427"/>
        <end position="448"/>
    </location>
</feature>
<gene>
    <name evidence="8" type="ORF">CTI12_AA432500</name>
</gene>
<evidence type="ECO:0000256" key="7">
    <source>
        <dbReference type="SAM" id="Phobius"/>
    </source>
</evidence>
<dbReference type="PANTHER" id="PTHR11654">
    <property type="entry name" value="OLIGOPEPTIDE TRANSPORTER-RELATED"/>
    <property type="match status" value="1"/>
</dbReference>
<feature type="transmembrane region" description="Helical" evidence="7">
    <location>
        <begin position="108"/>
        <end position="128"/>
    </location>
</feature>
<feature type="transmembrane region" description="Helical" evidence="7">
    <location>
        <begin position="455"/>
        <end position="473"/>
    </location>
</feature>
<feature type="transmembrane region" description="Helical" evidence="7">
    <location>
        <begin position="378"/>
        <end position="398"/>
    </location>
</feature>
<feature type="transmembrane region" description="Helical" evidence="7">
    <location>
        <begin position="149"/>
        <end position="174"/>
    </location>
</feature>
<keyword evidence="3 7" id="KW-0812">Transmembrane</keyword>
<dbReference type="InterPro" id="IPR000109">
    <property type="entry name" value="POT_fam"/>
</dbReference>
<evidence type="ECO:0000256" key="6">
    <source>
        <dbReference type="ARBA" id="ARBA00044504"/>
    </source>
</evidence>
<feature type="transmembrane region" description="Helical" evidence="7">
    <location>
        <begin position="832"/>
        <end position="852"/>
    </location>
</feature>
<evidence type="ECO:0000256" key="2">
    <source>
        <dbReference type="ARBA" id="ARBA00005982"/>
    </source>
</evidence>
<feature type="transmembrane region" description="Helical" evidence="7">
    <location>
        <begin position="7"/>
        <end position="26"/>
    </location>
</feature>
<feature type="transmembrane region" description="Helical" evidence="7">
    <location>
        <begin position="337"/>
        <end position="357"/>
    </location>
</feature>
<evidence type="ECO:0000256" key="3">
    <source>
        <dbReference type="ARBA" id="ARBA00022692"/>
    </source>
</evidence>
<dbReference type="GO" id="GO:0016020">
    <property type="term" value="C:membrane"/>
    <property type="evidence" value="ECO:0007669"/>
    <property type="project" value="UniProtKB-SubCell"/>
</dbReference>
<dbReference type="OrthoDB" id="8904098at2759"/>
<comment type="caution">
    <text evidence="8">The sequence shown here is derived from an EMBL/GenBank/DDBJ whole genome shotgun (WGS) entry which is preliminary data.</text>
</comment>
<keyword evidence="5 7" id="KW-0472">Membrane</keyword>
<sequence>MVGLENMAFISTAVSLVTYFYSYMNFSLTKSATTLTNYLGTAFLLSLFGGFISDTYLSRFKTGILFASFEVVGYALLAVQAHFQQLRPIPCNPTQVGPCQQVDSGQEAILFTGLYLIAFGTGGVKAALPSLGADQFDERDPKEAESLASFFNWFLFSVTTGAIFGVTFVVWISSNQGWDWALGVCSLAVFVAALFLLMGKSMFRNYVPKESAILRILQVFVVAIRNRNLQLPENTEELHDIHDRETGVTSDILQRTDQFRCLDRAAIVSNTVIASELLPSGSWKLCTVTQVEETKTLIRMLPIILSTIFMNTCLAQLQTFTIQQSTTMDRDLFGFNIPGPSIPVIPLVFMSILIPLYDRYFVPFLRKFTGISTGIRHLQRIGVGLVLSAISMAVAGIVETRRKSVASENNMVDSPGPLPMSVFWLGYQYAIFGVADMFTLVGLLEFFYEESSPGMKSLGTAISWCSMAFGYYMSSMVVEVVNKGSTGDVKTQARHQKRLGGTRAAMFAYAMIGLENMAFIAMAVSLGYALLAIQARFQQLRPIPCNASLGNECEQAESGQEAILFTGLYLIAFGTGGIRAALPSLGADQFDQSDPKEAESLASFFNWFLFSVTTGAVFGVTFVVWISSNQGWDWGFGICSVAVLVSALFLLMGKSMYRNYVPKGSPITRILQVFMVAIRNRNIPIPEMTNELHEMHDKEAGVESEILQRTEHFRCLDRAAIINSGLDASEFSPSGSWKLCTVTQVEETKILLRMLPIILSTIFMNTCLAQLQTFTIQQSTTMDRNLLGFQVPGPSIPVIPLAFMSILIPIYDRYLVPFVRKFTGIPTGIKHLQRIGVGLVLSAISMAVAGIVETHRKSVAIDNNMVDSPGPLPLTVFWLGFQYAIFGVADMFTLIGLLEFFYEESSSGMKSLGTAISWCSMAFGYYLSSIVVQVVNKVSGGWLASNNLNRDKLNYFYWLLAGLSIVNFGAYLMCASWYKYKKVGVKHIDAGNNIDDISNGKIQMSKA</sequence>
<feature type="transmembrane region" description="Helical" evidence="7">
    <location>
        <begin position="872"/>
        <end position="902"/>
    </location>
</feature>
<evidence type="ECO:0000313" key="8">
    <source>
        <dbReference type="EMBL" id="PWA54723.1"/>
    </source>
</evidence>
<feature type="transmembrane region" description="Helical" evidence="7">
    <location>
        <begin position="914"/>
        <end position="935"/>
    </location>
</feature>
<reference evidence="8 9" key="1">
    <citation type="journal article" date="2018" name="Mol. Plant">
        <title>The genome of Artemisia annua provides insight into the evolution of Asteraceae family and artemisinin biosynthesis.</title>
        <authorList>
            <person name="Shen Q."/>
            <person name="Zhang L."/>
            <person name="Liao Z."/>
            <person name="Wang S."/>
            <person name="Yan T."/>
            <person name="Shi P."/>
            <person name="Liu M."/>
            <person name="Fu X."/>
            <person name="Pan Q."/>
            <person name="Wang Y."/>
            <person name="Lv Z."/>
            <person name="Lu X."/>
            <person name="Zhang F."/>
            <person name="Jiang W."/>
            <person name="Ma Y."/>
            <person name="Chen M."/>
            <person name="Hao X."/>
            <person name="Li L."/>
            <person name="Tang Y."/>
            <person name="Lv G."/>
            <person name="Zhou Y."/>
            <person name="Sun X."/>
            <person name="Brodelius P.E."/>
            <person name="Rose J.K.C."/>
            <person name="Tang K."/>
        </authorList>
    </citation>
    <scope>NUCLEOTIDE SEQUENCE [LARGE SCALE GENOMIC DNA]</scope>
    <source>
        <strain evidence="9">cv. Huhao1</strain>
        <tissue evidence="8">Leaf</tissue>
    </source>
</reference>
<feature type="transmembrane region" description="Helical" evidence="7">
    <location>
        <begin position="955"/>
        <end position="978"/>
    </location>
</feature>
<comment type="similarity">
    <text evidence="6">Belongs to the major facilitator superfamily. Phosphate:H(+) symporter (TC 2.A.1.9) family.</text>
</comment>
<feature type="transmembrane region" description="Helical" evidence="7">
    <location>
        <begin position="750"/>
        <end position="771"/>
    </location>
</feature>
<feature type="transmembrane region" description="Helical" evidence="7">
    <location>
        <begin position="506"/>
        <end position="531"/>
    </location>
</feature>
<evidence type="ECO:0000256" key="5">
    <source>
        <dbReference type="ARBA" id="ARBA00023136"/>
    </source>
</evidence>
<comment type="similarity">
    <text evidence="2">Belongs to the major facilitator superfamily. Proton-dependent oligopeptide transporter (POT/PTR) (TC 2.A.17) family.</text>
</comment>
<evidence type="ECO:0000313" key="9">
    <source>
        <dbReference type="Proteomes" id="UP000245207"/>
    </source>
</evidence>
<dbReference type="FunFam" id="1.20.1250.20:FF:000331">
    <property type="entry name" value="Protein NRT1/ PTR FAMILY 4.2"/>
    <property type="match status" value="1"/>
</dbReference>
<dbReference type="Proteomes" id="UP000245207">
    <property type="component" value="Unassembled WGS sequence"/>
</dbReference>